<dbReference type="CDD" id="cd05822">
    <property type="entry name" value="TLP_HIUase"/>
    <property type="match status" value="1"/>
</dbReference>
<comment type="catalytic activity">
    <reaction evidence="1 7">
        <text>5-hydroxyisourate + H2O = 5-hydroxy-2-oxo-4-ureido-2,5-dihydro-1H-imidazole-5-carboxylate + H(+)</text>
        <dbReference type="Rhea" id="RHEA:23736"/>
        <dbReference type="ChEBI" id="CHEBI:15377"/>
        <dbReference type="ChEBI" id="CHEBI:15378"/>
        <dbReference type="ChEBI" id="CHEBI:18072"/>
        <dbReference type="ChEBI" id="CHEBI:58639"/>
        <dbReference type="EC" id="3.5.2.17"/>
    </reaction>
</comment>
<dbReference type="InterPro" id="IPR014306">
    <property type="entry name" value="Hydroxyisourate_hydrolase"/>
</dbReference>
<evidence type="ECO:0000256" key="2">
    <source>
        <dbReference type="ARBA" id="ARBA00002704"/>
    </source>
</evidence>
<sequence length="158" mass="17588">MSVDPITCHILDTSRGKPASGVTCQIYHIAPLIDNPEDESAYEIGQGKPFAMNRTDQDGRIKKWVLDPNLSTDDKNYLGVTGSGSEVQWADLKPGIYKVKFLTGKYFHTLGASEPLALASRTFFPFVDIIFQVKNPPDAHYHIPLLLSNHSYTTYRGS</sequence>
<dbReference type="InterPro" id="IPR036817">
    <property type="entry name" value="Transthyretin/HIU_hydrolase_sf"/>
</dbReference>
<gene>
    <name evidence="9" type="ORF">CANTADRAFT_20688</name>
</gene>
<dbReference type="SUPFAM" id="SSF49472">
    <property type="entry name" value="Transthyretin (synonym: prealbumin)"/>
    <property type="match status" value="1"/>
</dbReference>
<evidence type="ECO:0000256" key="7">
    <source>
        <dbReference type="RuleBase" id="RU361270"/>
    </source>
</evidence>
<dbReference type="RefSeq" id="XP_020066272.1">
    <property type="nucleotide sequence ID" value="XM_020206606.1"/>
</dbReference>
<evidence type="ECO:0000256" key="5">
    <source>
        <dbReference type="ARBA" id="ARBA00022631"/>
    </source>
</evidence>
<accession>A0A1E4SNP7</accession>
<feature type="domain" description="Transthyretin/hydroxyisourate hydrolase" evidence="8">
    <location>
        <begin position="6"/>
        <end position="157"/>
    </location>
</feature>
<dbReference type="Proteomes" id="UP000094285">
    <property type="component" value="Unassembled WGS sequence"/>
</dbReference>
<keyword evidence="5 7" id="KW-0659">Purine metabolism</keyword>
<dbReference type="EMBL" id="KV453910">
    <property type="protein sequence ID" value="ODV81150.1"/>
    <property type="molecule type" value="Genomic_DNA"/>
</dbReference>
<evidence type="ECO:0000256" key="6">
    <source>
        <dbReference type="ARBA" id="ARBA00022801"/>
    </source>
</evidence>
<dbReference type="GO" id="GO:0033971">
    <property type="term" value="F:hydroxyisourate hydrolase activity"/>
    <property type="evidence" value="ECO:0007669"/>
    <property type="project" value="UniProtKB-EC"/>
</dbReference>
<organism evidence="9 10">
    <name type="scientific">Suhomyces tanzawaensis NRRL Y-17324</name>
    <dbReference type="NCBI Taxonomy" id="984487"/>
    <lineage>
        <taxon>Eukaryota</taxon>
        <taxon>Fungi</taxon>
        <taxon>Dikarya</taxon>
        <taxon>Ascomycota</taxon>
        <taxon>Saccharomycotina</taxon>
        <taxon>Pichiomycetes</taxon>
        <taxon>Debaryomycetaceae</taxon>
        <taxon>Suhomyces</taxon>
    </lineage>
</organism>
<evidence type="ECO:0000259" key="8">
    <source>
        <dbReference type="Pfam" id="PF00576"/>
    </source>
</evidence>
<reference evidence="10" key="1">
    <citation type="submission" date="2016-05" db="EMBL/GenBank/DDBJ databases">
        <title>Comparative genomics of biotechnologically important yeasts.</title>
        <authorList>
            <consortium name="DOE Joint Genome Institute"/>
            <person name="Riley R."/>
            <person name="Haridas S."/>
            <person name="Wolfe K.H."/>
            <person name="Lopes M.R."/>
            <person name="Hittinger C.T."/>
            <person name="Goker M."/>
            <person name="Salamov A."/>
            <person name="Wisecaver J."/>
            <person name="Long T.M."/>
            <person name="Aerts A.L."/>
            <person name="Barry K."/>
            <person name="Choi C."/>
            <person name="Clum A."/>
            <person name="Coughlan A.Y."/>
            <person name="Deshpande S."/>
            <person name="Douglass A.P."/>
            <person name="Hanson S.J."/>
            <person name="Klenk H.-P."/>
            <person name="Labutti K."/>
            <person name="Lapidus A."/>
            <person name="Lindquist E."/>
            <person name="Lipzen A."/>
            <person name="Meier-Kolthoff J.P."/>
            <person name="Ohm R.A."/>
            <person name="Otillar R.P."/>
            <person name="Pangilinan J."/>
            <person name="Peng Y."/>
            <person name="Rokas A."/>
            <person name="Rosa C.A."/>
            <person name="Scheuner C."/>
            <person name="Sibirny A.A."/>
            <person name="Slot J.C."/>
            <person name="Stielow J.B."/>
            <person name="Sun H."/>
            <person name="Kurtzman C.P."/>
            <person name="Blackwell M."/>
            <person name="Grigoriev I.V."/>
            <person name="Jeffries T.W."/>
        </authorList>
    </citation>
    <scope>NUCLEOTIDE SEQUENCE [LARGE SCALE GENOMIC DNA]</scope>
    <source>
        <strain evidence="10">NRRL Y-17324</strain>
    </source>
</reference>
<keyword evidence="6 7" id="KW-0378">Hydrolase</keyword>
<dbReference type="PANTHER" id="PTHR10395:SF7">
    <property type="entry name" value="5-HYDROXYISOURATE HYDROLASE"/>
    <property type="match status" value="1"/>
</dbReference>
<evidence type="ECO:0000256" key="4">
    <source>
        <dbReference type="ARBA" id="ARBA00011881"/>
    </source>
</evidence>
<name>A0A1E4SNP7_9ASCO</name>
<dbReference type="GeneID" id="30980743"/>
<comment type="subunit">
    <text evidence="4 7">Homotetramer.</text>
</comment>
<dbReference type="InterPro" id="IPR023416">
    <property type="entry name" value="Transthyretin/HIU_hydrolase_d"/>
</dbReference>
<evidence type="ECO:0000256" key="3">
    <source>
        <dbReference type="ARBA" id="ARBA00009850"/>
    </source>
</evidence>
<protein>
    <recommendedName>
        <fullName evidence="7">5-hydroxyisourate hydrolase</fullName>
        <shortName evidence="7">HIU hydrolase</shortName>
        <shortName evidence="7">HIUHase</shortName>
        <ecNumber evidence="7">3.5.2.17</ecNumber>
    </recommendedName>
</protein>
<keyword evidence="10" id="KW-1185">Reference proteome</keyword>
<proteinExistence type="inferred from homology"/>
<dbReference type="Pfam" id="PF00576">
    <property type="entry name" value="Transthyretin"/>
    <property type="match status" value="1"/>
</dbReference>
<dbReference type="GO" id="GO:0006144">
    <property type="term" value="P:purine nucleobase metabolic process"/>
    <property type="evidence" value="ECO:0007669"/>
    <property type="project" value="UniProtKB-KW"/>
</dbReference>
<evidence type="ECO:0000313" key="9">
    <source>
        <dbReference type="EMBL" id="ODV81150.1"/>
    </source>
</evidence>
<dbReference type="EC" id="3.5.2.17" evidence="7"/>
<dbReference type="NCBIfam" id="TIGR02962">
    <property type="entry name" value="hdxy_isourate"/>
    <property type="match status" value="1"/>
</dbReference>
<comment type="similarity">
    <text evidence="3 7">Belongs to the transthyretin family. 5-hydroxyisourate hydrolase subfamily.</text>
</comment>
<dbReference type="AlphaFoldDB" id="A0A1E4SNP7"/>
<comment type="function">
    <text evidence="2">Catalyzes the hydrolysis of 5-hydroxyisourate (HIU) to 2-oxo-4-hydroxy-4-carboxy-5-ureidoimidazoline (OHCU).</text>
</comment>
<dbReference type="OrthoDB" id="10265230at2759"/>
<dbReference type="Gene3D" id="2.60.40.180">
    <property type="entry name" value="Transthyretin/hydroxyisourate hydrolase domain"/>
    <property type="match status" value="1"/>
</dbReference>
<dbReference type="STRING" id="984487.A0A1E4SNP7"/>
<dbReference type="PANTHER" id="PTHR10395">
    <property type="entry name" value="URICASE AND TRANSTHYRETIN-RELATED"/>
    <property type="match status" value="1"/>
</dbReference>
<evidence type="ECO:0000256" key="1">
    <source>
        <dbReference type="ARBA" id="ARBA00001043"/>
    </source>
</evidence>
<evidence type="ECO:0000313" key="10">
    <source>
        <dbReference type="Proteomes" id="UP000094285"/>
    </source>
</evidence>